<feature type="compositionally biased region" description="Polar residues" evidence="1">
    <location>
        <begin position="83"/>
        <end position="97"/>
    </location>
</feature>
<proteinExistence type="predicted"/>
<organism evidence="2 3">
    <name type="scientific">Brassica cretica</name>
    <name type="common">Mustard</name>
    <dbReference type="NCBI Taxonomy" id="69181"/>
    <lineage>
        <taxon>Eukaryota</taxon>
        <taxon>Viridiplantae</taxon>
        <taxon>Streptophyta</taxon>
        <taxon>Embryophyta</taxon>
        <taxon>Tracheophyta</taxon>
        <taxon>Spermatophyta</taxon>
        <taxon>Magnoliopsida</taxon>
        <taxon>eudicotyledons</taxon>
        <taxon>Gunneridae</taxon>
        <taxon>Pentapetalae</taxon>
        <taxon>rosids</taxon>
        <taxon>malvids</taxon>
        <taxon>Brassicales</taxon>
        <taxon>Brassicaceae</taxon>
        <taxon>Brassiceae</taxon>
        <taxon>Brassica</taxon>
    </lineage>
</organism>
<protein>
    <submittedName>
        <fullName evidence="2">Uncharacterized protein</fullName>
    </submittedName>
</protein>
<dbReference type="Proteomes" id="UP000712600">
    <property type="component" value="Unassembled WGS sequence"/>
</dbReference>
<accession>A0A8S9S8U2</accession>
<dbReference type="AlphaFoldDB" id="A0A8S9S8U2"/>
<name>A0A8S9S8U2_BRACR</name>
<evidence type="ECO:0000313" key="2">
    <source>
        <dbReference type="EMBL" id="KAF3590131.1"/>
    </source>
</evidence>
<evidence type="ECO:0000256" key="1">
    <source>
        <dbReference type="SAM" id="MobiDB-lite"/>
    </source>
</evidence>
<feature type="region of interest" description="Disordered" evidence="1">
    <location>
        <begin position="83"/>
        <end position="108"/>
    </location>
</feature>
<reference evidence="2" key="1">
    <citation type="submission" date="2019-12" db="EMBL/GenBank/DDBJ databases">
        <title>Genome sequencing and annotation of Brassica cretica.</title>
        <authorList>
            <person name="Studholme D.J."/>
            <person name="Sarris P."/>
        </authorList>
    </citation>
    <scope>NUCLEOTIDE SEQUENCE</scope>
    <source>
        <strain evidence="2">PFS-109/04</strain>
        <tissue evidence="2">Leaf</tissue>
    </source>
</reference>
<evidence type="ECO:0000313" key="3">
    <source>
        <dbReference type="Proteomes" id="UP000712600"/>
    </source>
</evidence>
<gene>
    <name evidence="2" type="ORF">F2Q69_00029913</name>
</gene>
<dbReference type="EMBL" id="QGKX02000088">
    <property type="protein sequence ID" value="KAF3590131.1"/>
    <property type="molecule type" value="Genomic_DNA"/>
</dbReference>
<sequence length="108" mass="12601">MASLFFTRSLSISHSIQQPPQLQHNHQNLINYYLIRRFHPTVLSPTSILLRWCQNSHCLLPNCREENHPLRCPMSFHSNLLSTSMDSFPKPDSSNPNQRRRETTVCEA</sequence>
<feature type="compositionally biased region" description="Basic and acidic residues" evidence="1">
    <location>
        <begin position="99"/>
        <end position="108"/>
    </location>
</feature>
<comment type="caution">
    <text evidence="2">The sequence shown here is derived from an EMBL/GenBank/DDBJ whole genome shotgun (WGS) entry which is preliminary data.</text>
</comment>